<dbReference type="SUPFAM" id="SSF48452">
    <property type="entry name" value="TPR-like"/>
    <property type="match status" value="3"/>
</dbReference>
<dbReference type="PANTHER" id="PTHR12788">
    <property type="entry name" value="PROTEIN-TYROSINE SULFOTRANSFERASE 2"/>
    <property type="match status" value="1"/>
</dbReference>
<dbReference type="GO" id="GO:0008476">
    <property type="term" value="F:protein-tyrosine sulfotransferase activity"/>
    <property type="evidence" value="ECO:0007669"/>
    <property type="project" value="InterPro"/>
</dbReference>
<feature type="repeat" description="TPR" evidence="2">
    <location>
        <begin position="37"/>
        <end position="70"/>
    </location>
</feature>
<dbReference type="SMART" id="SM00028">
    <property type="entry name" value="TPR"/>
    <property type="match status" value="5"/>
</dbReference>
<dbReference type="AlphaFoldDB" id="A0A437N026"/>
<dbReference type="OrthoDB" id="9800698at2"/>
<dbReference type="Pfam" id="PF14559">
    <property type="entry name" value="TPR_19"/>
    <property type="match status" value="2"/>
</dbReference>
<dbReference type="InterPro" id="IPR027417">
    <property type="entry name" value="P-loop_NTPase"/>
</dbReference>
<dbReference type="InterPro" id="IPR011990">
    <property type="entry name" value="TPR-like_helical_dom_sf"/>
</dbReference>
<dbReference type="RefSeq" id="WP_127711617.1">
    <property type="nucleotide sequence ID" value="NZ_SACO01000018.1"/>
</dbReference>
<keyword evidence="1 3" id="KW-0808">Transferase</keyword>
<name>A0A437N026_9SPHN</name>
<dbReference type="Proteomes" id="UP000282837">
    <property type="component" value="Unassembled WGS sequence"/>
</dbReference>
<keyword evidence="4" id="KW-1185">Reference proteome</keyword>
<feature type="repeat" description="TPR" evidence="2">
    <location>
        <begin position="139"/>
        <end position="172"/>
    </location>
</feature>
<proteinExistence type="predicted"/>
<accession>A0A437N026</accession>
<evidence type="ECO:0000256" key="1">
    <source>
        <dbReference type="ARBA" id="ARBA00022679"/>
    </source>
</evidence>
<dbReference type="Gene3D" id="3.40.50.300">
    <property type="entry name" value="P-loop containing nucleotide triphosphate hydrolases"/>
    <property type="match status" value="1"/>
</dbReference>
<dbReference type="PANTHER" id="PTHR12788:SF10">
    <property type="entry name" value="PROTEIN-TYROSINE SULFOTRANSFERASE"/>
    <property type="match status" value="1"/>
</dbReference>
<comment type="caution">
    <text evidence="3">The sequence shown here is derived from an EMBL/GenBank/DDBJ whole genome shotgun (WGS) entry which is preliminary data.</text>
</comment>
<evidence type="ECO:0000313" key="3">
    <source>
        <dbReference type="EMBL" id="RVU03249.1"/>
    </source>
</evidence>
<dbReference type="Pfam" id="PF13469">
    <property type="entry name" value="Sulfotransfer_3"/>
    <property type="match status" value="1"/>
</dbReference>
<dbReference type="InterPro" id="IPR019734">
    <property type="entry name" value="TPR_rpt"/>
</dbReference>
<dbReference type="SUPFAM" id="SSF52540">
    <property type="entry name" value="P-loop containing nucleoside triphosphate hydrolases"/>
    <property type="match status" value="1"/>
</dbReference>
<dbReference type="Gene3D" id="1.25.40.10">
    <property type="entry name" value="Tetratricopeptide repeat domain"/>
    <property type="match status" value="4"/>
</dbReference>
<dbReference type="EMBL" id="SACO01000018">
    <property type="protein sequence ID" value="RVU03249.1"/>
    <property type="molecule type" value="Genomic_DNA"/>
</dbReference>
<organism evidence="3 4">
    <name type="scientific">Novosphingobium umbonatum</name>
    <dbReference type="NCBI Taxonomy" id="1908524"/>
    <lineage>
        <taxon>Bacteria</taxon>
        <taxon>Pseudomonadati</taxon>
        <taxon>Pseudomonadota</taxon>
        <taxon>Alphaproteobacteria</taxon>
        <taxon>Sphingomonadales</taxon>
        <taxon>Sphingomonadaceae</taxon>
        <taxon>Novosphingobium</taxon>
    </lineage>
</organism>
<reference evidence="3 4" key="1">
    <citation type="submission" date="2019-01" db="EMBL/GenBank/DDBJ databases">
        <authorList>
            <person name="Chen W.-M."/>
        </authorList>
    </citation>
    <scope>NUCLEOTIDE SEQUENCE [LARGE SCALE GENOMIC DNA]</scope>
    <source>
        <strain evidence="3 4">FSY-9</strain>
    </source>
</reference>
<keyword evidence="2" id="KW-0802">TPR repeat</keyword>
<sequence length="668" mass="72041">MQQDAGLMAVLGLARQGRFAQAADAAEAALAHGRRDAPMLALAGAIALQLGDWPRAVEHLAAALALAPEDPVVRRNLAQAYHQVGDYAALLPLAQAPHGERDASLQLAGLAGHAAQSLGLHEQALPHYRLILARQPQDWACWNNLGNSLRALGRVAEAVDALRRALDLAPDARPIRLNLAHALIDTAAYDEAEALLARMIAQDGQDPHPHFARYSLLLAQGREEEAFLAVSQAAALAPDRADIAKALGQHGLRLGHFAQAQAALERAMDLQGDDEVVVALASALERRNQERALPALRLRAEAAGASPAGVSPAVLCFIDALLARRAGDHATALAALEGAQPVMAQDQWHALRGQALDRLGRYDEAFASFAAMNALQSAAPNQPRIRAAAYRQALLNARDRVDAAWLARWQEVDQKPTRPAPVFLLGFPRSGTTLLDTMLMADPRVLVLEEEPFIGDLDAALGGIEALPDLSPDQITQARESYFARIAAGGPLSDDTLVIDKHPMHLAKLPTILRLFPDARFILALRHPCDAVLSCFMTSFRPNDAMANFLDLGDAAALYDIAFGLWEQLRALLPMAVSTIRYEDLVADPQAQLRPLFATLGLDWPEQGIDHRAAARQRGTVTTASYAQVTEPLYRRAAGRWLAYAADLAPVLPVLAPWIARYGYAPGD</sequence>
<dbReference type="InterPro" id="IPR026634">
    <property type="entry name" value="TPST-like"/>
</dbReference>
<evidence type="ECO:0000256" key="2">
    <source>
        <dbReference type="PROSITE-ProRule" id="PRU00339"/>
    </source>
</evidence>
<protein>
    <submittedName>
        <fullName evidence="3">Sulfotransferase family protein</fullName>
    </submittedName>
</protein>
<dbReference type="PROSITE" id="PS50005">
    <property type="entry name" value="TPR"/>
    <property type="match status" value="2"/>
</dbReference>
<evidence type="ECO:0000313" key="4">
    <source>
        <dbReference type="Proteomes" id="UP000282837"/>
    </source>
</evidence>
<gene>
    <name evidence="3" type="ORF">EOE18_16680</name>
</gene>